<feature type="repeat" description="WD" evidence="5">
    <location>
        <begin position="393"/>
        <end position="434"/>
    </location>
</feature>
<dbReference type="Gene3D" id="2.130.10.10">
    <property type="entry name" value="YVTN repeat-like/Quinoprotein amine dehydrogenase"/>
    <property type="match status" value="3"/>
</dbReference>
<dbReference type="Gene3D" id="3.30.200.20">
    <property type="entry name" value="Phosphorylase Kinase, domain 1"/>
    <property type="match status" value="1"/>
</dbReference>
<dbReference type="PROSITE" id="PS50011">
    <property type="entry name" value="PROTEIN_KINASE_DOM"/>
    <property type="match status" value="1"/>
</dbReference>
<dbReference type="InterPro" id="IPR011047">
    <property type="entry name" value="Quinoprotein_ADH-like_sf"/>
</dbReference>
<feature type="repeat" description="WD" evidence="5">
    <location>
        <begin position="610"/>
        <end position="646"/>
    </location>
</feature>
<evidence type="ECO:0000313" key="9">
    <source>
        <dbReference type="EMBL" id="MDA2803785.1"/>
    </source>
</evidence>
<dbReference type="Pfam" id="PF00400">
    <property type="entry name" value="WD40"/>
    <property type="match status" value="5"/>
</dbReference>
<keyword evidence="9" id="KW-0723">Serine/threonine-protein kinase</keyword>
<keyword evidence="2" id="KW-0677">Repeat</keyword>
<dbReference type="InterPro" id="IPR008271">
    <property type="entry name" value="Ser/Thr_kinase_AS"/>
</dbReference>
<feature type="region of interest" description="Disordered" evidence="7">
    <location>
        <begin position="366"/>
        <end position="394"/>
    </location>
</feature>
<evidence type="ECO:0000256" key="5">
    <source>
        <dbReference type="PROSITE-ProRule" id="PRU00221"/>
    </source>
</evidence>
<feature type="compositionally biased region" description="Low complexity" evidence="7">
    <location>
        <begin position="289"/>
        <end position="310"/>
    </location>
</feature>
<evidence type="ECO:0000256" key="7">
    <source>
        <dbReference type="SAM" id="MobiDB-lite"/>
    </source>
</evidence>
<feature type="binding site" evidence="6">
    <location>
        <position position="62"/>
    </location>
    <ligand>
        <name>ATP</name>
        <dbReference type="ChEBI" id="CHEBI:30616"/>
    </ligand>
</feature>
<dbReference type="Gene3D" id="1.10.510.10">
    <property type="entry name" value="Transferase(Phosphotransferase) domain 1"/>
    <property type="match status" value="1"/>
</dbReference>
<dbReference type="InterPro" id="IPR011009">
    <property type="entry name" value="Kinase-like_dom_sf"/>
</dbReference>
<dbReference type="PROSITE" id="PS50082">
    <property type="entry name" value="WD_REPEATS_2"/>
    <property type="match status" value="4"/>
</dbReference>
<dbReference type="PROSITE" id="PS00108">
    <property type="entry name" value="PROTEIN_KINASE_ST"/>
    <property type="match status" value="1"/>
</dbReference>
<dbReference type="PROSITE" id="PS50294">
    <property type="entry name" value="WD_REPEATS_REGION"/>
    <property type="match status" value="3"/>
</dbReference>
<evidence type="ECO:0000256" key="4">
    <source>
        <dbReference type="ARBA" id="ARBA00022840"/>
    </source>
</evidence>
<keyword evidence="9" id="KW-0808">Transferase</keyword>
<dbReference type="InterPro" id="IPR001680">
    <property type="entry name" value="WD40_rpt"/>
</dbReference>
<dbReference type="InterPro" id="IPR019775">
    <property type="entry name" value="WD40_repeat_CS"/>
</dbReference>
<organism evidence="9 10">
    <name type="scientific">Nocardiopsis suaedae</name>
    <dbReference type="NCBI Taxonomy" id="3018444"/>
    <lineage>
        <taxon>Bacteria</taxon>
        <taxon>Bacillati</taxon>
        <taxon>Actinomycetota</taxon>
        <taxon>Actinomycetes</taxon>
        <taxon>Streptosporangiales</taxon>
        <taxon>Nocardiopsidaceae</taxon>
        <taxon>Nocardiopsis</taxon>
    </lineage>
</organism>
<dbReference type="SMART" id="SM00320">
    <property type="entry name" value="WD40"/>
    <property type="match status" value="7"/>
</dbReference>
<feature type="repeat" description="WD" evidence="5">
    <location>
        <begin position="567"/>
        <end position="610"/>
    </location>
</feature>
<feature type="region of interest" description="Disordered" evidence="7">
    <location>
        <begin position="245"/>
        <end position="275"/>
    </location>
</feature>
<keyword evidence="10" id="KW-1185">Reference proteome</keyword>
<dbReference type="PANTHER" id="PTHR19879:SF9">
    <property type="entry name" value="TRANSCRIPTION INITIATION FACTOR TFIID SUBUNIT 5"/>
    <property type="match status" value="1"/>
</dbReference>
<keyword evidence="1 5" id="KW-0853">WD repeat</keyword>
<dbReference type="PRINTS" id="PR00320">
    <property type="entry name" value="GPROTEINBRPT"/>
</dbReference>
<feature type="region of interest" description="Disordered" evidence="7">
    <location>
        <begin position="289"/>
        <end position="337"/>
    </location>
</feature>
<evidence type="ECO:0000256" key="3">
    <source>
        <dbReference type="ARBA" id="ARBA00022741"/>
    </source>
</evidence>
<proteinExistence type="predicted"/>
<keyword evidence="9" id="KW-0418">Kinase</keyword>
<dbReference type="InterPro" id="IPR000719">
    <property type="entry name" value="Prot_kinase_dom"/>
</dbReference>
<dbReference type="EMBL" id="JAQFWP010000005">
    <property type="protein sequence ID" value="MDA2803785.1"/>
    <property type="molecule type" value="Genomic_DNA"/>
</dbReference>
<evidence type="ECO:0000256" key="6">
    <source>
        <dbReference type="PROSITE-ProRule" id="PRU10141"/>
    </source>
</evidence>
<evidence type="ECO:0000256" key="2">
    <source>
        <dbReference type="ARBA" id="ARBA00022737"/>
    </source>
</evidence>
<dbReference type="CDD" id="cd14014">
    <property type="entry name" value="STKc_PknB_like"/>
    <property type="match status" value="1"/>
</dbReference>
<dbReference type="SMART" id="SM00220">
    <property type="entry name" value="S_TKc"/>
    <property type="match status" value="1"/>
</dbReference>
<keyword evidence="3 6" id="KW-0547">Nucleotide-binding</keyword>
<name>A0ABT4TGE2_9ACTN</name>
<dbReference type="InterPro" id="IPR020472">
    <property type="entry name" value="WD40_PAC1"/>
</dbReference>
<dbReference type="SUPFAM" id="SSF56112">
    <property type="entry name" value="Protein kinase-like (PK-like)"/>
    <property type="match status" value="1"/>
</dbReference>
<dbReference type="PROSITE" id="PS00678">
    <property type="entry name" value="WD_REPEATS_1"/>
    <property type="match status" value="2"/>
</dbReference>
<dbReference type="PROSITE" id="PS00107">
    <property type="entry name" value="PROTEIN_KINASE_ATP"/>
    <property type="match status" value="1"/>
</dbReference>
<evidence type="ECO:0000259" key="8">
    <source>
        <dbReference type="PROSITE" id="PS50011"/>
    </source>
</evidence>
<evidence type="ECO:0000313" key="10">
    <source>
        <dbReference type="Proteomes" id="UP001165685"/>
    </source>
</evidence>
<dbReference type="GO" id="GO:0004674">
    <property type="term" value="F:protein serine/threonine kinase activity"/>
    <property type="evidence" value="ECO:0007669"/>
    <property type="project" value="UniProtKB-KW"/>
</dbReference>
<comment type="caution">
    <text evidence="9">The sequence shown here is derived from an EMBL/GenBank/DDBJ whole genome shotgun (WGS) entry which is preliminary data.</text>
</comment>
<reference evidence="9" key="1">
    <citation type="submission" date="2023-01" db="EMBL/GenBank/DDBJ databases">
        <title>Draft genome sequence of Nocardiopsis sp. LSu2-4 isolated from halophytes.</title>
        <authorList>
            <person name="Duangmal K."/>
            <person name="Chantavorakit T."/>
        </authorList>
    </citation>
    <scope>NUCLEOTIDE SEQUENCE</scope>
    <source>
        <strain evidence="9">LSu2-4</strain>
    </source>
</reference>
<dbReference type="SUPFAM" id="SSF50998">
    <property type="entry name" value="Quinoprotein alcohol dehydrogenase-like"/>
    <property type="match status" value="1"/>
</dbReference>
<dbReference type="PANTHER" id="PTHR19879">
    <property type="entry name" value="TRANSCRIPTION INITIATION FACTOR TFIID"/>
    <property type="match status" value="1"/>
</dbReference>
<dbReference type="InterPro" id="IPR017441">
    <property type="entry name" value="Protein_kinase_ATP_BS"/>
</dbReference>
<dbReference type="CDD" id="cd00200">
    <property type="entry name" value="WD40"/>
    <property type="match status" value="1"/>
</dbReference>
<keyword evidence="4 6" id="KW-0067">ATP-binding</keyword>
<protein>
    <submittedName>
        <fullName evidence="9">Serine/threonine protein kinase</fullName>
    </submittedName>
</protein>
<dbReference type="Proteomes" id="UP001165685">
    <property type="component" value="Unassembled WGS sequence"/>
</dbReference>
<sequence>MLPVLLRSGPQEAWREVGRVEPLDPSDPERIGDYRLTHRLGEGGMGRVYLGRTTSGRLVAVKVIRSGLVQDGGFRARFAREVDAARRVGGFHTAPVVGADLDAAQPWIATAYIPGPTLFQRVRDDGPVAPPDLHALVVGLAEGLKAVHDRGLVHRDLKPGNVILGDDGPRIIDFGIARPLDAESLTTREAVFGTLPYMSPEQTNGSRVGPSSDVFSLGTVLAYAATGTNPFNGATMAETVHRLIGPPPDPGDMDPGTRALIADCWEPDPDRRPTPGAILARFEALPATAAEPAPEDGGSAASSAPDTATAVEPTAEHGGAQPQEGGAGAPARPPRRPRRARIMGTAAALTALATVVVVTVVALNADTGAEGGGPGRSPSAAATDGNEPVLTIDTGHATSVGPLAFSPDGNVLATVSLDSSVRVWDTVTGERVTVARGEDLWMSDVAFAPDGTTLAVTGYSEQGGMVMLRDTESWRVGDAMIRAPEDDYPVNGLAYSPDGSTLATTSSDRDVSVRLWDIGTGEEIRPLPGEGSESFAVEFSPDGDILATGGPQGMELWDTDTWEKRSTVGHAESVLFVVFSPDGSTVATVSGGSDSTIRLWDTATGERIASLDHEHATTSATFSPDGAVLATGTATGGDDGALHLWDTGTWEENAPPTAREGGVNTVAFSPDGGVLATGEDDGLVALWEVDQAADD</sequence>
<dbReference type="InterPro" id="IPR015943">
    <property type="entry name" value="WD40/YVTN_repeat-like_dom_sf"/>
</dbReference>
<feature type="repeat" description="WD" evidence="5">
    <location>
        <begin position="656"/>
        <end position="695"/>
    </location>
</feature>
<evidence type="ECO:0000256" key="1">
    <source>
        <dbReference type="ARBA" id="ARBA00022574"/>
    </source>
</evidence>
<dbReference type="Pfam" id="PF00069">
    <property type="entry name" value="Pkinase"/>
    <property type="match status" value="1"/>
</dbReference>
<feature type="domain" description="Protein kinase" evidence="8">
    <location>
        <begin position="34"/>
        <end position="285"/>
    </location>
</feature>
<accession>A0ABT4TGE2</accession>
<gene>
    <name evidence="9" type="ORF">O4U47_04615</name>
</gene>
<dbReference type="RefSeq" id="WP_270676263.1">
    <property type="nucleotide sequence ID" value="NZ_JAQFWP010000005.1"/>
</dbReference>